<dbReference type="InParanoid" id="A0A1S3JTT4"/>
<proteinExistence type="inferred from homology"/>
<protein>
    <submittedName>
        <fullName evidence="4">Uncharacterized protein LOC106176098</fullName>
    </submittedName>
</protein>
<comment type="similarity">
    <text evidence="1">Belongs to the apolipoprotein L family.</text>
</comment>
<dbReference type="GO" id="GO:0008289">
    <property type="term" value="F:lipid binding"/>
    <property type="evidence" value="ECO:0007669"/>
    <property type="project" value="InterPro"/>
</dbReference>
<dbReference type="PANTHER" id="PTHR14096">
    <property type="entry name" value="APOLIPOPROTEIN L"/>
    <property type="match status" value="1"/>
</dbReference>
<feature type="transmembrane region" description="Helical" evidence="2">
    <location>
        <begin position="256"/>
        <end position="282"/>
    </location>
</feature>
<dbReference type="PANTHER" id="PTHR14096:SF28">
    <property type="entry name" value="APOLIPOPROTEIN L, 1-RELATED"/>
    <property type="match status" value="1"/>
</dbReference>
<dbReference type="GO" id="GO:0006869">
    <property type="term" value="P:lipid transport"/>
    <property type="evidence" value="ECO:0007669"/>
    <property type="project" value="InterPro"/>
</dbReference>
<evidence type="ECO:0000313" key="3">
    <source>
        <dbReference type="Proteomes" id="UP000085678"/>
    </source>
</evidence>
<reference evidence="4" key="1">
    <citation type="submission" date="2025-08" db="UniProtKB">
        <authorList>
            <consortium name="RefSeq"/>
        </authorList>
    </citation>
    <scope>IDENTIFICATION</scope>
    <source>
        <tissue evidence="4">Gonads</tissue>
    </source>
</reference>
<sequence>MGLGHTSGFTVEIENETPHELHLRDSHTIDRRTGVSPTVTASILPGTVVQQAIESHGCQDASYGAHVRNIQYAVQQYQSNAAENRSLQMENESTSTAVQSASHDGHPGWVFRLQLCAAYYKKNAFYVVEIIDPNGQIRAREVFREDNALKYRRQTDENCNVNPIAASGDCPFAVDMTVSENPRRNLGWWSVRLCVRERLMCIANPASFVERLHFTFGVWKACRTATIRKLRDISDDLHLHNQSISVATITGHSTSIFAAVLGAAGFAASFFTSGASLILLAVSAAFGAGGGITVSGSTIARSVLSASAQAEANEVLQKDHNALRDILILFETIKHIGRQDLMKIKQQFKMHNVPRKGIILSTMHHAGKIGFLVGSNLLYKPIITAQKLAGELTAVSTRSITKTGRSVATSGGEDLLDLFLRAIGIQVPRNV</sequence>
<dbReference type="RefSeq" id="XP_013413780.1">
    <property type="nucleotide sequence ID" value="XM_013558326.2"/>
</dbReference>
<accession>A0A1S3JTT4</accession>
<keyword evidence="2" id="KW-1133">Transmembrane helix</keyword>
<gene>
    <name evidence="4" type="primary">LOC106176098</name>
</gene>
<keyword evidence="3" id="KW-1185">Reference proteome</keyword>
<keyword evidence="2" id="KW-0812">Transmembrane</keyword>
<dbReference type="GO" id="GO:0005576">
    <property type="term" value="C:extracellular region"/>
    <property type="evidence" value="ECO:0007669"/>
    <property type="project" value="InterPro"/>
</dbReference>
<keyword evidence="2" id="KW-0472">Membrane</keyword>
<dbReference type="GO" id="GO:0042157">
    <property type="term" value="P:lipoprotein metabolic process"/>
    <property type="evidence" value="ECO:0007669"/>
    <property type="project" value="InterPro"/>
</dbReference>
<dbReference type="Pfam" id="PF05461">
    <property type="entry name" value="ApoL"/>
    <property type="match status" value="1"/>
</dbReference>
<dbReference type="AlphaFoldDB" id="A0A1S3JTT4"/>
<dbReference type="Proteomes" id="UP000085678">
    <property type="component" value="Unplaced"/>
</dbReference>
<dbReference type="GO" id="GO:0016020">
    <property type="term" value="C:membrane"/>
    <property type="evidence" value="ECO:0007669"/>
    <property type="project" value="TreeGrafter"/>
</dbReference>
<dbReference type="GeneID" id="106176098"/>
<evidence type="ECO:0000256" key="1">
    <source>
        <dbReference type="ARBA" id="ARBA00010090"/>
    </source>
</evidence>
<evidence type="ECO:0000313" key="4">
    <source>
        <dbReference type="RefSeq" id="XP_013413780.1"/>
    </source>
</evidence>
<dbReference type="InterPro" id="IPR008405">
    <property type="entry name" value="ApoL"/>
</dbReference>
<organism evidence="3 4">
    <name type="scientific">Lingula anatina</name>
    <name type="common">Brachiopod</name>
    <name type="synonym">Lingula unguis</name>
    <dbReference type="NCBI Taxonomy" id="7574"/>
    <lineage>
        <taxon>Eukaryota</taxon>
        <taxon>Metazoa</taxon>
        <taxon>Spiralia</taxon>
        <taxon>Lophotrochozoa</taxon>
        <taxon>Brachiopoda</taxon>
        <taxon>Linguliformea</taxon>
        <taxon>Lingulata</taxon>
        <taxon>Lingulida</taxon>
        <taxon>Linguloidea</taxon>
        <taxon>Lingulidae</taxon>
        <taxon>Lingula</taxon>
    </lineage>
</organism>
<dbReference type="KEGG" id="lak:106176098"/>
<name>A0A1S3JTT4_LINAN</name>
<evidence type="ECO:0000256" key="2">
    <source>
        <dbReference type="SAM" id="Phobius"/>
    </source>
</evidence>